<dbReference type="PIRSF" id="PIRSF000722">
    <property type="entry name" value="Acetate_prop_kin"/>
    <property type="match status" value="1"/>
</dbReference>
<feature type="binding site" evidence="9">
    <location>
        <position position="33"/>
    </location>
    <ligand>
        <name>ATP</name>
        <dbReference type="ChEBI" id="CHEBI:30616"/>
    </ligand>
</feature>
<dbReference type="KEGG" id="cte:CT1525"/>
<keyword evidence="11" id="KW-1133">Transmembrane helix</keyword>
<dbReference type="EnsemblBacteria" id="AAM72752">
    <property type="protein sequence ID" value="AAM72752"/>
    <property type="gene ID" value="CT1525"/>
</dbReference>
<keyword evidence="7 9" id="KW-0067">ATP-binding</keyword>
<evidence type="ECO:0000256" key="11">
    <source>
        <dbReference type="SAM" id="Phobius"/>
    </source>
</evidence>
<feature type="binding site" evidence="9">
    <location>
        <begin position="222"/>
        <end position="226"/>
    </location>
    <ligand>
        <name>ATP</name>
        <dbReference type="ChEBI" id="CHEBI:30616"/>
    </ligand>
</feature>
<evidence type="ECO:0000256" key="3">
    <source>
        <dbReference type="ARBA" id="ARBA00022679"/>
    </source>
</evidence>
<dbReference type="eggNOG" id="COG0282">
    <property type="taxonomic scope" value="Bacteria"/>
</dbReference>
<accession>Q8KC99</accession>
<sequence length="410" mass="44576">MPFVPVIFLRIFAMMPRPVCTILALNTGSSSIKFSLYESGDTEELLFSGSLTRIGLPDGRFSVTDPEGRFIDCERVDVPDHAAACRYVFSWITQHGPGMPDAVGHRVVHGGPRHTTPEKVTSELLDSIAEIVPYAPEHLPQALNAIRYAASELPGVFQVACFDTAFHSTMPPLAKLCPIPEEYRNQGVQRYGFHGLSYQYILSQLQAEGDPFARKGRLILAHLGHGASMAAVLDGRSVETTMGFSPAGGLVMSTRTGDLDPGVVLFLLQQGHLDSDGLRDMVNKKSGLLGVSGLSDDMRDLLDAEAENEQARLAGELFCYSARKHIGALVAVLGGLDMIVFTGGIGLYSPDVRERICSGLEFLGVQVDHEKNLNHSGIISTDTSRVVVKVIETNEEVTIVRETRRVLENG</sequence>
<dbReference type="SUPFAM" id="SSF53067">
    <property type="entry name" value="Actin-like ATPase domain"/>
    <property type="match status" value="2"/>
</dbReference>
<dbReference type="EMBL" id="AE006470">
    <property type="protein sequence ID" value="AAM72752.1"/>
    <property type="molecule type" value="Genomic_DNA"/>
</dbReference>
<evidence type="ECO:0000256" key="10">
    <source>
        <dbReference type="RuleBase" id="RU003835"/>
    </source>
</evidence>
<dbReference type="PROSITE" id="PS01076">
    <property type="entry name" value="ACETATE_KINASE_2"/>
    <property type="match status" value="1"/>
</dbReference>
<feature type="transmembrane region" description="Helical" evidence="11">
    <location>
        <begin position="326"/>
        <end position="348"/>
    </location>
</feature>
<organism evidence="12 13">
    <name type="scientific">Chlorobaculum tepidum (strain ATCC 49652 / DSM 12025 / NBRC 103806 / TLS)</name>
    <name type="common">Chlorobium tepidum</name>
    <dbReference type="NCBI Taxonomy" id="194439"/>
    <lineage>
        <taxon>Bacteria</taxon>
        <taxon>Pseudomonadati</taxon>
        <taxon>Chlorobiota</taxon>
        <taxon>Chlorobiia</taxon>
        <taxon>Chlorobiales</taxon>
        <taxon>Chlorobiaceae</taxon>
        <taxon>Chlorobaculum</taxon>
    </lineage>
</organism>
<dbReference type="GO" id="GO:0006085">
    <property type="term" value="P:acetyl-CoA biosynthetic process"/>
    <property type="evidence" value="ECO:0007669"/>
    <property type="project" value="UniProtKB-UniRule"/>
</dbReference>
<dbReference type="HOGENOM" id="CLU_020352_0_0_10"/>
<dbReference type="PATRIC" id="fig|194439.7.peg.1380"/>
<gene>
    <name evidence="9 12" type="primary">ackA</name>
    <name evidence="12" type="ordered locus">CT1525</name>
</gene>
<protein>
    <recommendedName>
        <fullName evidence="9">Acetate kinase</fullName>
        <ecNumber evidence="9">2.7.2.1</ecNumber>
    </recommendedName>
    <alternativeName>
        <fullName evidence="9">Acetokinase</fullName>
    </alternativeName>
</protein>
<keyword evidence="11" id="KW-0472">Membrane</keyword>
<comment type="subunit">
    <text evidence="9">Homodimer.</text>
</comment>
<reference evidence="12 13" key="1">
    <citation type="journal article" date="2002" name="Proc. Natl. Acad. Sci. U.S.A.">
        <title>The complete genome sequence of Chlorobium tepidum TLS, a photosynthetic, anaerobic, green-sulfur bacterium.</title>
        <authorList>
            <person name="Eisen J.A."/>
            <person name="Nelson K.E."/>
            <person name="Paulsen I.T."/>
            <person name="Heidelberg J.F."/>
            <person name="Wu M."/>
            <person name="Dodson R.J."/>
            <person name="Deboy R."/>
            <person name="Gwinn M.L."/>
            <person name="Nelson W.C."/>
            <person name="Haft D.H."/>
            <person name="Hickey E.K."/>
            <person name="Peterson J.D."/>
            <person name="Durkin A.S."/>
            <person name="Kolonay J.L."/>
            <person name="Yang F."/>
            <person name="Holt I."/>
            <person name="Umayam L.A."/>
            <person name="Mason T."/>
            <person name="Brenner M."/>
            <person name="Shea T.P."/>
            <person name="Parksey D."/>
            <person name="Nierman W.C."/>
            <person name="Feldblyum T.V."/>
            <person name="Hansen C.L."/>
            <person name="Craven M.B."/>
            <person name="Radune D."/>
            <person name="Vamathevan J."/>
            <person name="Khouri H."/>
            <person name="White O."/>
            <person name="Gruber T.M."/>
            <person name="Ketchum K.A."/>
            <person name="Venter J.C."/>
            <person name="Tettelin H."/>
            <person name="Bryant D.A."/>
            <person name="Fraser C.M."/>
        </authorList>
    </citation>
    <scope>NUCLEOTIDE SEQUENCE [LARGE SCALE GENOMIC DNA]</scope>
    <source>
        <strain evidence="13">ATCC 49652 / DSM 12025 / NBRC 103806 / TLS</strain>
    </source>
</reference>
<dbReference type="GO" id="GO:0008776">
    <property type="term" value="F:acetate kinase activity"/>
    <property type="evidence" value="ECO:0007669"/>
    <property type="project" value="UniProtKB-UniRule"/>
</dbReference>
<dbReference type="InterPro" id="IPR004372">
    <property type="entry name" value="Ac/propionate_kinase"/>
</dbReference>
<keyword evidence="6 9" id="KW-0418">Kinase</keyword>
<comment type="cofactor">
    <cofactor evidence="9">
        <name>Mg(2+)</name>
        <dbReference type="ChEBI" id="CHEBI:18420"/>
    </cofactor>
    <cofactor evidence="9">
        <name>Mn(2+)</name>
        <dbReference type="ChEBI" id="CHEBI:29035"/>
    </cofactor>
    <text evidence="9">Mg(2+). Can also accept Mn(2+).</text>
</comment>
<evidence type="ECO:0000256" key="4">
    <source>
        <dbReference type="ARBA" id="ARBA00022723"/>
    </source>
</evidence>
<comment type="function">
    <text evidence="9">Catalyzes the formation of acetyl phosphate from acetate and ATP. Can also catalyze the reverse reaction.</text>
</comment>
<feature type="binding site" evidence="9">
    <location>
        <position position="26"/>
    </location>
    <ligand>
        <name>Mg(2+)</name>
        <dbReference type="ChEBI" id="CHEBI:18420"/>
    </ligand>
</feature>
<comment type="similarity">
    <text evidence="1 9 10">Belongs to the acetokinase family.</text>
</comment>
<keyword evidence="11" id="KW-0812">Transmembrane</keyword>
<feature type="active site" description="Proton donor/acceptor" evidence="9">
    <location>
        <position position="163"/>
    </location>
</feature>
<feature type="site" description="Transition state stabilizer" evidence="9">
    <location>
        <position position="255"/>
    </location>
</feature>
<evidence type="ECO:0000256" key="7">
    <source>
        <dbReference type="ARBA" id="ARBA00022840"/>
    </source>
</evidence>
<keyword evidence="8 9" id="KW-0460">Magnesium</keyword>
<evidence type="ECO:0000313" key="13">
    <source>
        <dbReference type="Proteomes" id="UP000001007"/>
    </source>
</evidence>
<dbReference type="GO" id="GO:0005524">
    <property type="term" value="F:ATP binding"/>
    <property type="evidence" value="ECO:0007669"/>
    <property type="project" value="UniProtKB-KW"/>
</dbReference>
<evidence type="ECO:0000256" key="1">
    <source>
        <dbReference type="ARBA" id="ARBA00008748"/>
    </source>
</evidence>
<dbReference type="PROSITE" id="PS01075">
    <property type="entry name" value="ACETATE_KINASE_1"/>
    <property type="match status" value="1"/>
</dbReference>
<dbReference type="PRINTS" id="PR00471">
    <property type="entry name" value="ACETATEKNASE"/>
</dbReference>
<feature type="binding site" evidence="9">
    <location>
        <begin position="297"/>
        <end position="299"/>
    </location>
    <ligand>
        <name>ATP</name>
        <dbReference type="ChEBI" id="CHEBI:30616"/>
    </ligand>
</feature>
<keyword evidence="3 9" id="KW-0808">Transferase</keyword>
<evidence type="ECO:0000256" key="8">
    <source>
        <dbReference type="ARBA" id="ARBA00022842"/>
    </source>
</evidence>
<dbReference type="GO" id="GO:0000287">
    <property type="term" value="F:magnesium ion binding"/>
    <property type="evidence" value="ECO:0007669"/>
    <property type="project" value="UniProtKB-UniRule"/>
</dbReference>
<feature type="binding site" evidence="9">
    <location>
        <position position="106"/>
    </location>
    <ligand>
        <name>substrate</name>
    </ligand>
</feature>
<dbReference type="PANTHER" id="PTHR21060:SF21">
    <property type="entry name" value="ACETATE KINASE"/>
    <property type="match status" value="1"/>
</dbReference>
<comment type="subcellular location">
    <subcellularLocation>
        <location evidence="9">Cytoplasm</location>
    </subcellularLocation>
</comment>
<dbReference type="AlphaFoldDB" id="Q8KC99"/>
<comment type="pathway">
    <text evidence="9">Metabolic intermediate biosynthesis; acetyl-CoA biosynthesis; acetyl-CoA from acetate: step 1/2.</text>
</comment>
<dbReference type="HAMAP" id="MF_00020">
    <property type="entry name" value="Acetate_kinase"/>
    <property type="match status" value="1"/>
</dbReference>
<feature type="site" description="Transition state stabilizer" evidence="9">
    <location>
        <position position="194"/>
    </location>
</feature>
<evidence type="ECO:0000313" key="12">
    <source>
        <dbReference type="EMBL" id="AAM72752.1"/>
    </source>
</evidence>
<keyword evidence="2 9" id="KW-0963">Cytoplasm</keyword>
<name>Q8KC99_CHLTE</name>
<dbReference type="GO" id="GO:0006083">
    <property type="term" value="P:acetate metabolic process"/>
    <property type="evidence" value="ECO:0007669"/>
    <property type="project" value="TreeGrafter"/>
</dbReference>
<comment type="catalytic activity">
    <reaction evidence="9">
        <text>acetate + ATP = acetyl phosphate + ADP</text>
        <dbReference type="Rhea" id="RHEA:11352"/>
        <dbReference type="ChEBI" id="CHEBI:22191"/>
        <dbReference type="ChEBI" id="CHEBI:30089"/>
        <dbReference type="ChEBI" id="CHEBI:30616"/>
        <dbReference type="ChEBI" id="CHEBI:456216"/>
        <dbReference type="EC" id="2.7.2.1"/>
    </reaction>
</comment>
<dbReference type="EC" id="2.7.2.1" evidence="9"/>
<evidence type="ECO:0000256" key="9">
    <source>
        <dbReference type="HAMAP-Rule" id="MF_00020"/>
    </source>
</evidence>
<dbReference type="NCBIfam" id="TIGR00016">
    <property type="entry name" value="ackA"/>
    <property type="match status" value="1"/>
</dbReference>
<comment type="caution">
    <text evidence="9">Lacks conserved residue(s) required for the propagation of feature annotation.</text>
</comment>
<dbReference type="InterPro" id="IPR000890">
    <property type="entry name" value="Aliphatic_acid_kin_short-chain"/>
</dbReference>
<evidence type="ECO:0000256" key="6">
    <source>
        <dbReference type="ARBA" id="ARBA00022777"/>
    </source>
</evidence>
<dbReference type="InterPro" id="IPR043129">
    <property type="entry name" value="ATPase_NBD"/>
</dbReference>
<dbReference type="STRING" id="194439.CT1525"/>
<dbReference type="Gene3D" id="3.30.420.40">
    <property type="match status" value="2"/>
</dbReference>
<dbReference type="Proteomes" id="UP000001007">
    <property type="component" value="Chromosome"/>
</dbReference>
<keyword evidence="13" id="KW-1185">Reference proteome</keyword>
<dbReference type="OrthoDB" id="9802453at2"/>
<dbReference type="PANTHER" id="PTHR21060">
    <property type="entry name" value="ACETATE KINASE"/>
    <property type="match status" value="1"/>
</dbReference>
<evidence type="ECO:0000256" key="2">
    <source>
        <dbReference type="ARBA" id="ARBA00022490"/>
    </source>
</evidence>
<dbReference type="UniPathway" id="UPA00340">
    <property type="reaction ID" value="UER00458"/>
</dbReference>
<keyword evidence="4 9" id="KW-0479">Metal-binding</keyword>
<proteinExistence type="inferred from homology"/>
<keyword evidence="5 9" id="KW-0547">Nucleotide-binding</keyword>
<feature type="binding site" evidence="9">
    <location>
        <position position="395"/>
    </location>
    <ligand>
        <name>Mg(2+)</name>
        <dbReference type="ChEBI" id="CHEBI:18420"/>
    </ligand>
</feature>
<evidence type="ECO:0000256" key="5">
    <source>
        <dbReference type="ARBA" id="ARBA00022741"/>
    </source>
</evidence>
<dbReference type="InterPro" id="IPR023865">
    <property type="entry name" value="Aliphatic_acid_kinase_CS"/>
</dbReference>
<dbReference type="GO" id="GO:0005829">
    <property type="term" value="C:cytosol"/>
    <property type="evidence" value="ECO:0007669"/>
    <property type="project" value="TreeGrafter"/>
</dbReference>
<dbReference type="Pfam" id="PF00871">
    <property type="entry name" value="Acetate_kinase"/>
    <property type="match status" value="1"/>
</dbReference>